<feature type="domain" description="RelA/SpoT" evidence="1">
    <location>
        <begin position="82"/>
        <end position="195"/>
    </location>
</feature>
<dbReference type="GO" id="GO:0016301">
    <property type="term" value="F:kinase activity"/>
    <property type="evidence" value="ECO:0007669"/>
    <property type="project" value="UniProtKB-KW"/>
</dbReference>
<sequence>MRFLEQKPTTFSKGQIHRIGSALRAGREIDEGLYRLILVQQSALCDHLESLAVSALGESGVPLERSTNAVVEPDSNRFFIGSRVKTRPVLVEKLRRMPSFPLESIQDFSGVRMDFDVSLSEQTKVAELLAQYLEEQGAARVKIQDMRERPHSGYRSIHLHIYSPAGRAEFQLRTALQSRWANLYELAGDLYGRGIRYLEFGEQVPRQFNTQVRSLHELSDVVYKVERYFDVLSPPFAEHIVETVELREARLLRQKTSTMLDRLISELDKRRADNESERSE</sequence>
<keyword evidence="3" id="KW-0808">Transferase</keyword>
<dbReference type="Proteomes" id="UP000249264">
    <property type="component" value="Chromosome 1"/>
</dbReference>
<dbReference type="SMART" id="SM00954">
    <property type="entry name" value="RelA_SpoT"/>
    <property type="match status" value="1"/>
</dbReference>
<dbReference type="Pfam" id="PF04607">
    <property type="entry name" value="RelA_SpoT"/>
    <property type="match status" value="1"/>
</dbReference>
<dbReference type="KEGG" id="cmin:NCTC10288_01940"/>
<dbReference type="OrthoDB" id="9789634at2"/>
<reference evidence="2 5" key="2">
    <citation type="submission" date="2020-12" db="EMBL/GenBank/DDBJ databases">
        <title>FDA dAtabase for Regulatory Grade micrObial Sequences (FDA-ARGOS): Supporting development and validation of Infectious Disease Dx tests.</title>
        <authorList>
            <person name="Sproer C."/>
            <person name="Gronow S."/>
            <person name="Severitt S."/>
            <person name="Schroder I."/>
            <person name="Tallon L."/>
            <person name="Sadzewicz L."/>
            <person name="Zhao X."/>
            <person name="Boylan J."/>
            <person name="Ott S."/>
            <person name="Bowen H."/>
            <person name="Vavikolanu K."/>
            <person name="Mehta A."/>
            <person name="Aluvathingal J."/>
            <person name="Nadendla S."/>
            <person name="Lowell S."/>
            <person name="Myers T."/>
            <person name="Yan Y."/>
            <person name="Sichtig H."/>
        </authorList>
    </citation>
    <scope>NUCLEOTIDE SEQUENCE [LARGE SCALE GENOMIC DNA]</scope>
    <source>
        <strain evidence="2 5">FDAARGOS_894</strain>
    </source>
</reference>
<dbReference type="EMBL" id="CP065689">
    <property type="protein sequence ID" value="QPS60519.1"/>
    <property type="molecule type" value="Genomic_DNA"/>
</dbReference>
<keyword evidence="3" id="KW-0418">Kinase</keyword>
<dbReference type="SUPFAM" id="SSF81301">
    <property type="entry name" value="Nucleotidyltransferase"/>
    <property type="match status" value="1"/>
</dbReference>
<dbReference type="InterPro" id="IPR043519">
    <property type="entry name" value="NT_sf"/>
</dbReference>
<dbReference type="RefSeq" id="WP_039674061.1">
    <property type="nucleotide sequence ID" value="NZ_CP065689.1"/>
</dbReference>
<dbReference type="Gene3D" id="3.30.460.10">
    <property type="entry name" value="Beta Polymerase, domain 2"/>
    <property type="match status" value="1"/>
</dbReference>
<protein>
    <submittedName>
        <fullName evidence="3">GTP pyrophosphokinase</fullName>
    </submittedName>
</protein>
<name>A0A2X4RTS2_9CORY</name>
<dbReference type="Proteomes" id="UP000594905">
    <property type="component" value="Chromosome"/>
</dbReference>
<evidence type="ECO:0000313" key="3">
    <source>
        <dbReference type="EMBL" id="SQI00622.1"/>
    </source>
</evidence>
<proteinExistence type="predicted"/>
<reference evidence="3 4" key="1">
    <citation type="submission" date="2018-06" db="EMBL/GenBank/DDBJ databases">
        <authorList>
            <consortium name="Pathogen Informatics"/>
            <person name="Doyle S."/>
        </authorList>
    </citation>
    <scope>NUCLEOTIDE SEQUENCE [LARGE SCALE GENOMIC DNA]</scope>
    <source>
        <strain evidence="3 4">NCTC10288</strain>
    </source>
</reference>
<accession>A0A2X4RTS2</accession>
<dbReference type="AlphaFoldDB" id="A0A2X4RTS2"/>
<evidence type="ECO:0000313" key="2">
    <source>
        <dbReference type="EMBL" id="QPS60519.1"/>
    </source>
</evidence>
<keyword evidence="5" id="KW-1185">Reference proteome</keyword>
<dbReference type="GeneID" id="70783821"/>
<evidence type="ECO:0000313" key="5">
    <source>
        <dbReference type="Proteomes" id="UP000594905"/>
    </source>
</evidence>
<dbReference type="EMBL" id="LS483460">
    <property type="protein sequence ID" value="SQI00622.1"/>
    <property type="molecule type" value="Genomic_DNA"/>
</dbReference>
<dbReference type="STRING" id="38301.NX84_04150"/>
<dbReference type="CDD" id="cd05399">
    <property type="entry name" value="NT_Rel-Spo_like"/>
    <property type="match status" value="1"/>
</dbReference>
<evidence type="ECO:0000259" key="1">
    <source>
        <dbReference type="SMART" id="SM00954"/>
    </source>
</evidence>
<organism evidence="3 4">
    <name type="scientific">Corynebacterium minutissimum</name>
    <dbReference type="NCBI Taxonomy" id="38301"/>
    <lineage>
        <taxon>Bacteria</taxon>
        <taxon>Bacillati</taxon>
        <taxon>Actinomycetota</taxon>
        <taxon>Actinomycetes</taxon>
        <taxon>Mycobacteriales</taxon>
        <taxon>Corynebacteriaceae</taxon>
        <taxon>Corynebacterium</taxon>
    </lineage>
</organism>
<gene>
    <name evidence="2" type="ORF">I6G51_04810</name>
    <name evidence="3" type="ORF">NCTC10288_01940</name>
</gene>
<dbReference type="InterPro" id="IPR007685">
    <property type="entry name" value="RelA_SpoT"/>
</dbReference>
<dbReference type="GO" id="GO:0015969">
    <property type="term" value="P:guanosine tetraphosphate metabolic process"/>
    <property type="evidence" value="ECO:0007669"/>
    <property type="project" value="InterPro"/>
</dbReference>
<evidence type="ECO:0000313" key="4">
    <source>
        <dbReference type="Proteomes" id="UP000249264"/>
    </source>
</evidence>